<sequence length="315" mass="35566">MAGQTGDEDRPFPLLDITSPQTVEWCRTLPRPRDDFAEDVFVCSYPKSGTTWMQHIVGSLVLRAQGLPPPEGHVSKRTPFFDIDPHWRGPGQLAPELEEGHRAIGRRMFNTHLRWEMLPKHDRARYVYVCRDGRDACCSFFHHLSSQRTKAGDRFVFEGSFADFHERWVAGKVEYGRWTDHLASWDAASGDPRVLFLAYEEMVADLRPCVERVAAHLGLGLSSADLEELLPTFAFTHMKANLDQFQPTSVSWKDGFQFLRKGVQGDFAALYGPLERKAYTEAFRARFVHGPPAWAPYVPGDAEAAEAEPESAGGK</sequence>
<dbReference type="GO" id="GO:0008146">
    <property type="term" value="F:sulfotransferase activity"/>
    <property type="evidence" value="ECO:0007669"/>
    <property type="project" value="InterPro"/>
</dbReference>
<reference evidence="4" key="1">
    <citation type="submission" date="2021-01" db="EMBL/GenBank/DDBJ databases">
        <authorList>
            <person name="Corre E."/>
            <person name="Pelletier E."/>
            <person name="Niang G."/>
            <person name="Scheremetjew M."/>
            <person name="Finn R."/>
            <person name="Kale V."/>
            <person name="Holt S."/>
            <person name="Cochrane G."/>
            <person name="Meng A."/>
            <person name="Brown T."/>
            <person name="Cohen L."/>
        </authorList>
    </citation>
    <scope>NUCLEOTIDE SEQUENCE</scope>
    <source>
        <strain evidence="4">CCMP3105</strain>
    </source>
</reference>
<dbReference type="AlphaFoldDB" id="A0A7S4RRZ4"/>
<evidence type="ECO:0000256" key="2">
    <source>
        <dbReference type="ARBA" id="ARBA00022679"/>
    </source>
</evidence>
<evidence type="ECO:0000313" key="4">
    <source>
        <dbReference type="EMBL" id="CAE4623234.1"/>
    </source>
</evidence>
<name>A0A7S4RRZ4_9DINO</name>
<proteinExistence type="inferred from homology"/>
<organism evidence="4">
    <name type="scientific">Alexandrium monilatum</name>
    <dbReference type="NCBI Taxonomy" id="311494"/>
    <lineage>
        <taxon>Eukaryota</taxon>
        <taxon>Sar</taxon>
        <taxon>Alveolata</taxon>
        <taxon>Dinophyceae</taxon>
        <taxon>Gonyaulacales</taxon>
        <taxon>Pyrocystaceae</taxon>
        <taxon>Alexandrium</taxon>
    </lineage>
</organism>
<dbReference type="InterPro" id="IPR027417">
    <property type="entry name" value="P-loop_NTPase"/>
</dbReference>
<evidence type="ECO:0000259" key="3">
    <source>
        <dbReference type="Pfam" id="PF00685"/>
    </source>
</evidence>
<dbReference type="EMBL" id="HBNR01056344">
    <property type="protein sequence ID" value="CAE4623234.1"/>
    <property type="molecule type" value="Transcribed_RNA"/>
</dbReference>
<dbReference type="PANTHER" id="PTHR11783">
    <property type="entry name" value="SULFOTRANSFERASE SULT"/>
    <property type="match status" value="1"/>
</dbReference>
<keyword evidence="2" id="KW-0808">Transferase</keyword>
<dbReference type="InterPro" id="IPR000863">
    <property type="entry name" value="Sulfotransferase_dom"/>
</dbReference>
<dbReference type="SUPFAM" id="SSF52540">
    <property type="entry name" value="P-loop containing nucleoside triphosphate hydrolases"/>
    <property type="match status" value="1"/>
</dbReference>
<dbReference type="Gene3D" id="3.40.50.300">
    <property type="entry name" value="P-loop containing nucleotide triphosphate hydrolases"/>
    <property type="match status" value="1"/>
</dbReference>
<dbReference type="Pfam" id="PF00685">
    <property type="entry name" value="Sulfotransfer_1"/>
    <property type="match status" value="1"/>
</dbReference>
<feature type="domain" description="Sulfotransferase" evidence="3">
    <location>
        <begin position="38"/>
        <end position="267"/>
    </location>
</feature>
<evidence type="ECO:0000256" key="1">
    <source>
        <dbReference type="ARBA" id="ARBA00005771"/>
    </source>
</evidence>
<protein>
    <recommendedName>
        <fullName evidence="3">Sulfotransferase domain-containing protein</fullName>
    </recommendedName>
</protein>
<accession>A0A7S4RRZ4</accession>
<gene>
    <name evidence="4" type="ORF">AMON00008_LOCUS39635</name>
</gene>
<comment type="similarity">
    <text evidence="1">Belongs to the sulfotransferase 1 family.</text>
</comment>